<evidence type="ECO:0000313" key="3">
    <source>
        <dbReference type="Proteomes" id="UP000271624"/>
    </source>
</evidence>
<organism evidence="2 3">
    <name type="scientific">Dulcicalothrix desertica PCC 7102</name>
    <dbReference type="NCBI Taxonomy" id="232991"/>
    <lineage>
        <taxon>Bacteria</taxon>
        <taxon>Bacillati</taxon>
        <taxon>Cyanobacteriota</taxon>
        <taxon>Cyanophyceae</taxon>
        <taxon>Nostocales</taxon>
        <taxon>Calotrichaceae</taxon>
        <taxon>Dulcicalothrix</taxon>
    </lineage>
</organism>
<reference evidence="2" key="2">
    <citation type="journal article" date="2019" name="Genome Biol. Evol.">
        <title>Day and night: Metabolic profiles and evolutionary relationships of six axenic non-marine cyanobacteria.</title>
        <authorList>
            <person name="Will S.E."/>
            <person name="Henke P."/>
            <person name="Boedeker C."/>
            <person name="Huang S."/>
            <person name="Brinkmann H."/>
            <person name="Rohde M."/>
            <person name="Jarek M."/>
            <person name="Friedl T."/>
            <person name="Seufert S."/>
            <person name="Schumacher M."/>
            <person name="Overmann J."/>
            <person name="Neumann-Schaal M."/>
            <person name="Petersen J."/>
        </authorList>
    </citation>
    <scope>NUCLEOTIDE SEQUENCE [LARGE SCALE GENOMIC DNA]</scope>
    <source>
        <strain evidence="2">PCC 7102</strain>
    </source>
</reference>
<dbReference type="SUPFAM" id="SSF53448">
    <property type="entry name" value="Nucleotide-diphospho-sugar transferases"/>
    <property type="match status" value="1"/>
</dbReference>
<gene>
    <name evidence="2" type="ORF">DSM106972_017970</name>
</gene>
<reference evidence="2" key="1">
    <citation type="submission" date="2018-12" db="EMBL/GenBank/DDBJ databases">
        <authorList>
            <person name="Will S."/>
            <person name="Neumann-Schaal M."/>
            <person name="Henke P."/>
        </authorList>
    </citation>
    <scope>NUCLEOTIDE SEQUENCE</scope>
    <source>
        <strain evidence="2">PCC 7102</strain>
    </source>
</reference>
<dbReference type="CDD" id="cd00761">
    <property type="entry name" value="Glyco_tranf_GTA_type"/>
    <property type="match status" value="1"/>
</dbReference>
<name>A0A3S1AP08_9CYAN</name>
<dbReference type="InterPro" id="IPR001173">
    <property type="entry name" value="Glyco_trans_2-like"/>
</dbReference>
<dbReference type="EMBL" id="RSCL01000004">
    <property type="protein sequence ID" value="RUT07537.1"/>
    <property type="molecule type" value="Genomic_DNA"/>
</dbReference>
<dbReference type="Gene3D" id="3.90.550.10">
    <property type="entry name" value="Spore Coat Polysaccharide Biosynthesis Protein SpsA, Chain A"/>
    <property type="match status" value="1"/>
</dbReference>
<comment type="caution">
    <text evidence="2">The sequence shown here is derived from an EMBL/GenBank/DDBJ whole genome shotgun (WGS) entry which is preliminary data.</text>
</comment>
<dbReference type="InterPro" id="IPR050834">
    <property type="entry name" value="Glycosyltransf_2"/>
</dbReference>
<proteinExistence type="predicted"/>
<dbReference type="RefSeq" id="WP_127080436.1">
    <property type="nucleotide sequence ID" value="NZ_RSCL01000004.1"/>
</dbReference>
<keyword evidence="3" id="KW-1185">Reference proteome</keyword>
<evidence type="ECO:0000259" key="1">
    <source>
        <dbReference type="Pfam" id="PF00535"/>
    </source>
</evidence>
<sequence length="312" mass="35117">MDVTPKVSVIVPAYNVGNYIEHTLRSLEQQSFLKFEVLVVDDGSTDNTADVVKQFCERDNRFHLLQKPNGGLSSARNYGIQKAQAPYIALLDGDDIYHRNKLANHVAILDSHPLIGVVYSASRAIRDDGRPTFISLSGKPIYSDPLKALLCKNFVGHGSNAVFRRRLVNEVGGFDENLRSSEDIDFWLRIAATRNWSFYRESSILCYYRVRPSGLSFNVAQMQYCNEQVIQAAYKRSPELVEPMLANAYAYMYRLLARLCLQGGDTAKASYYIDTALAFDSSIFYRDPRSLLTLLSVRLAPLTKFAIGQTLG</sequence>
<dbReference type="Pfam" id="PF00535">
    <property type="entry name" value="Glycos_transf_2"/>
    <property type="match status" value="1"/>
</dbReference>
<evidence type="ECO:0000313" key="2">
    <source>
        <dbReference type="EMBL" id="RUT07537.1"/>
    </source>
</evidence>
<dbReference type="PANTHER" id="PTHR43685">
    <property type="entry name" value="GLYCOSYLTRANSFERASE"/>
    <property type="match status" value="1"/>
</dbReference>
<dbReference type="OrthoDB" id="9812327at2"/>
<dbReference type="GO" id="GO:0016740">
    <property type="term" value="F:transferase activity"/>
    <property type="evidence" value="ECO:0007669"/>
    <property type="project" value="UniProtKB-KW"/>
</dbReference>
<dbReference type="PANTHER" id="PTHR43685:SF2">
    <property type="entry name" value="GLYCOSYLTRANSFERASE 2-LIKE DOMAIN-CONTAINING PROTEIN"/>
    <property type="match status" value="1"/>
</dbReference>
<dbReference type="InterPro" id="IPR029044">
    <property type="entry name" value="Nucleotide-diphossugar_trans"/>
</dbReference>
<dbReference type="Proteomes" id="UP000271624">
    <property type="component" value="Unassembled WGS sequence"/>
</dbReference>
<feature type="domain" description="Glycosyltransferase 2-like" evidence="1">
    <location>
        <begin position="8"/>
        <end position="171"/>
    </location>
</feature>
<accession>A0A3S1AP08</accession>
<keyword evidence="2" id="KW-0808">Transferase</keyword>
<dbReference type="AlphaFoldDB" id="A0A3S1AP08"/>
<protein>
    <submittedName>
        <fullName evidence="2">Glycosyl transferase</fullName>
    </submittedName>
</protein>